<comment type="caution">
    <text evidence="1">The sequence shown here is derived from an EMBL/GenBank/DDBJ whole genome shotgun (WGS) entry which is preliminary data.</text>
</comment>
<protein>
    <submittedName>
        <fullName evidence="1">Uncharacterized protein</fullName>
    </submittedName>
</protein>
<organism evidence="1 2">
    <name type="scientific">Candidatus Bacteroides pullicola</name>
    <dbReference type="NCBI Taxonomy" id="2838475"/>
    <lineage>
        <taxon>Bacteria</taxon>
        <taxon>Pseudomonadati</taxon>
        <taxon>Bacteroidota</taxon>
        <taxon>Bacteroidia</taxon>
        <taxon>Bacteroidales</taxon>
        <taxon>Bacteroidaceae</taxon>
        <taxon>Bacteroides</taxon>
    </lineage>
</organism>
<reference evidence="1" key="2">
    <citation type="submission" date="2021-04" db="EMBL/GenBank/DDBJ databases">
        <authorList>
            <person name="Gilroy R."/>
        </authorList>
    </citation>
    <scope>NUCLEOTIDE SEQUENCE</scope>
    <source>
        <strain evidence="1">Gambia2-208</strain>
    </source>
</reference>
<accession>A0A9D2CMB4</accession>
<sequence length="109" mass="12302">MLKKECKIFVVISPDAAERERMLAKLAVRLGFARVPSDAQKIIASDIRNIDLGTAYFVLCAHYNFRGASLTNQRLYEMAARGICVAVGVRSLPREYEFICQAFFPEDLL</sequence>
<dbReference type="AlphaFoldDB" id="A0A9D2CMB4"/>
<proteinExistence type="predicted"/>
<gene>
    <name evidence="1" type="ORF">H9824_12175</name>
</gene>
<evidence type="ECO:0000313" key="1">
    <source>
        <dbReference type="EMBL" id="HIY89439.1"/>
    </source>
</evidence>
<reference evidence="1" key="1">
    <citation type="journal article" date="2021" name="PeerJ">
        <title>Extensive microbial diversity within the chicken gut microbiome revealed by metagenomics and culture.</title>
        <authorList>
            <person name="Gilroy R."/>
            <person name="Ravi A."/>
            <person name="Getino M."/>
            <person name="Pursley I."/>
            <person name="Horton D.L."/>
            <person name="Alikhan N.F."/>
            <person name="Baker D."/>
            <person name="Gharbi K."/>
            <person name="Hall N."/>
            <person name="Watson M."/>
            <person name="Adriaenssens E.M."/>
            <person name="Foster-Nyarko E."/>
            <person name="Jarju S."/>
            <person name="Secka A."/>
            <person name="Antonio M."/>
            <person name="Oren A."/>
            <person name="Chaudhuri R.R."/>
            <person name="La Ragione R."/>
            <person name="Hildebrand F."/>
            <person name="Pallen M.J."/>
        </authorList>
    </citation>
    <scope>NUCLEOTIDE SEQUENCE</scope>
    <source>
        <strain evidence="1">Gambia2-208</strain>
    </source>
</reference>
<dbReference type="Proteomes" id="UP000886851">
    <property type="component" value="Unassembled WGS sequence"/>
</dbReference>
<name>A0A9D2CMB4_9BACE</name>
<dbReference type="EMBL" id="DXCV01000088">
    <property type="protein sequence ID" value="HIY89439.1"/>
    <property type="molecule type" value="Genomic_DNA"/>
</dbReference>
<evidence type="ECO:0000313" key="2">
    <source>
        <dbReference type="Proteomes" id="UP000886851"/>
    </source>
</evidence>